<keyword evidence="4" id="KW-1185">Reference proteome</keyword>
<dbReference type="InParanoid" id="A0A1B7N7T4"/>
<feature type="compositionally biased region" description="Basic and acidic residues" evidence="1">
    <location>
        <begin position="1"/>
        <end position="10"/>
    </location>
</feature>
<evidence type="ECO:0000313" key="3">
    <source>
        <dbReference type="EMBL" id="OAX40911.1"/>
    </source>
</evidence>
<dbReference type="PANTHER" id="PTHR44329">
    <property type="entry name" value="SERINE/THREONINE-PROTEIN KINASE TNNI3K-RELATED"/>
    <property type="match status" value="1"/>
</dbReference>
<sequence length="539" mass="60611">MPFHLREVHGPKGSNNPNAPAEPAQRSQSPAESWEGFRAGQAPPPAPDVQEDRASFKVNIQNVVREFTALPSQAIEECSDSVGDLPVLGALYAYTFTHLKLCAPNNRSLLNDLKSLKTKWIRDSDTCILDLNTMKKGLMRLLRKSQVEEHICNTRLINEHRLHDLDINNIAALIVEHTTSQRRARVFYAMADDKAQYMVDTLQSLLVQSERVEKYKRYLLNAIMKLSRKSGRFPQSLQLSGIQDLKETDFAGGYSSISQGKLNGRVVAVKNMKIGDRSLQKFLKDFSNEAVVWCHAQHRNCLPFYGVLDEDANTKCLVSPWMTNGHIIGYLQTNPNADRLPLILDIVCGLEYLHSMQPTVIHGDLKGANILITSSGRACLADFGIVTVRDSHIQMTTTFEVRGTKSFMAPELLRVGSDDDLKKLDRRRCDMYAFGCVCYEIYTGMPPIHNPLAVRRSPRPTEARHGLDDDMWDLIESSWKEEPTVRPTAADALRQISFKMRFQGKSDVRPATEVEWNVEFLADAGVTIAVEDPFAVGHT</sequence>
<dbReference type="AlphaFoldDB" id="A0A1B7N7T4"/>
<accession>A0A1B7N7T4</accession>
<keyword evidence="3" id="KW-0808">Transferase</keyword>
<proteinExistence type="predicted"/>
<keyword evidence="3" id="KW-0418">Kinase</keyword>
<organism evidence="3 4">
    <name type="scientific">Rhizopogon vinicolor AM-OR11-026</name>
    <dbReference type="NCBI Taxonomy" id="1314800"/>
    <lineage>
        <taxon>Eukaryota</taxon>
        <taxon>Fungi</taxon>
        <taxon>Dikarya</taxon>
        <taxon>Basidiomycota</taxon>
        <taxon>Agaricomycotina</taxon>
        <taxon>Agaricomycetes</taxon>
        <taxon>Agaricomycetidae</taxon>
        <taxon>Boletales</taxon>
        <taxon>Suillineae</taxon>
        <taxon>Rhizopogonaceae</taxon>
        <taxon>Rhizopogon</taxon>
    </lineage>
</organism>
<dbReference type="InterPro" id="IPR051681">
    <property type="entry name" value="Ser/Thr_Kinases-Pseudokinases"/>
</dbReference>
<protein>
    <submittedName>
        <fullName evidence="3">Kinase-like protein</fullName>
    </submittedName>
</protein>
<dbReference type="GO" id="GO:0004674">
    <property type="term" value="F:protein serine/threonine kinase activity"/>
    <property type="evidence" value="ECO:0007669"/>
    <property type="project" value="TreeGrafter"/>
</dbReference>
<dbReference type="GO" id="GO:0005524">
    <property type="term" value="F:ATP binding"/>
    <property type="evidence" value="ECO:0007669"/>
    <property type="project" value="InterPro"/>
</dbReference>
<dbReference type="PROSITE" id="PS00108">
    <property type="entry name" value="PROTEIN_KINASE_ST"/>
    <property type="match status" value="1"/>
</dbReference>
<feature type="domain" description="Protein kinase" evidence="2">
    <location>
        <begin position="243"/>
        <end position="498"/>
    </location>
</feature>
<evidence type="ECO:0000259" key="2">
    <source>
        <dbReference type="PROSITE" id="PS50011"/>
    </source>
</evidence>
<name>A0A1B7N7T4_9AGAM</name>
<dbReference type="EMBL" id="KV448196">
    <property type="protein sequence ID" value="OAX40911.1"/>
    <property type="molecule type" value="Genomic_DNA"/>
</dbReference>
<evidence type="ECO:0000313" key="4">
    <source>
        <dbReference type="Proteomes" id="UP000092154"/>
    </source>
</evidence>
<gene>
    <name evidence="3" type="ORF">K503DRAFT_798408</name>
</gene>
<dbReference type="STRING" id="1314800.A0A1B7N7T4"/>
<dbReference type="OrthoDB" id="122279at2759"/>
<dbReference type="InterPro" id="IPR008271">
    <property type="entry name" value="Ser/Thr_kinase_AS"/>
</dbReference>
<dbReference type="PROSITE" id="PS50011">
    <property type="entry name" value="PROTEIN_KINASE_DOM"/>
    <property type="match status" value="1"/>
</dbReference>
<dbReference type="InterPro" id="IPR000719">
    <property type="entry name" value="Prot_kinase_dom"/>
</dbReference>
<dbReference type="SMART" id="SM00220">
    <property type="entry name" value="S_TKc"/>
    <property type="match status" value="1"/>
</dbReference>
<reference evidence="3 4" key="1">
    <citation type="submission" date="2016-06" db="EMBL/GenBank/DDBJ databases">
        <title>Comparative genomics of the ectomycorrhizal sister species Rhizopogon vinicolor and Rhizopogon vesiculosus (Basidiomycota: Boletales) reveals a divergence of the mating type B locus.</title>
        <authorList>
            <consortium name="DOE Joint Genome Institute"/>
            <person name="Mujic A.B."/>
            <person name="Kuo A."/>
            <person name="Tritt A."/>
            <person name="Lipzen A."/>
            <person name="Chen C."/>
            <person name="Johnson J."/>
            <person name="Sharma A."/>
            <person name="Barry K."/>
            <person name="Grigoriev I.V."/>
            <person name="Spatafora J.W."/>
        </authorList>
    </citation>
    <scope>NUCLEOTIDE SEQUENCE [LARGE SCALE GENOMIC DNA]</scope>
    <source>
        <strain evidence="3 4">AM-OR11-026</strain>
    </source>
</reference>
<evidence type="ECO:0000256" key="1">
    <source>
        <dbReference type="SAM" id="MobiDB-lite"/>
    </source>
</evidence>
<dbReference type="Pfam" id="PF00069">
    <property type="entry name" value="Pkinase"/>
    <property type="match status" value="1"/>
</dbReference>
<dbReference type="InterPro" id="IPR011009">
    <property type="entry name" value="Kinase-like_dom_sf"/>
</dbReference>
<feature type="region of interest" description="Disordered" evidence="1">
    <location>
        <begin position="1"/>
        <end position="51"/>
    </location>
</feature>
<dbReference type="Gene3D" id="1.10.510.10">
    <property type="entry name" value="Transferase(Phosphotransferase) domain 1"/>
    <property type="match status" value="1"/>
</dbReference>
<dbReference type="SUPFAM" id="SSF56112">
    <property type="entry name" value="Protein kinase-like (PK-like)"/>
    <property type="match status" value="1"/>
</dbReference>
<dbReference type="Proteomes" id="UP000092154">
    <property type="component" value="Unassembled WGS sequence"/>
</dbReference>